<keyword evidence="5" id="KW-1185">Reference proteome</keyword>
<keyword evidence="2" id="KW-0732">Signal</keyword>
<dbReference type="Proteomes" id="UP000190460">
    <property type="component" value="Unassembled WGS sequence"/>
</dbReference>
<dbReference type="OrthoDB" id="5489750at2"/>
<dbReference type="Pfam" id="PF08239">
    <property type="entry name" value="SH3_3"/>
    <property type="match status" value="1"/>
</dbReference>
<evidence type="ECO:0000313" key="4">
    <source>
        <dbReference type="EMBL" id="SKA93537.1"/>
    </source>
</evidence>
<dbReference type="AlphaFoldDB" id="A0A1T4XVG4"/>
<gene>
    <name evidence="4" type="ORF">SAMN02745130_03532</name>
</gene>
<feature type="region of interest" description="Disordered" evidence="1">
    <location>
        <begin position="97"/>
        <end position="130"/>
    </location>
</feature>
<feature type="signal peptide" evidence="2">
    <location>
        <begin position="1"/>
        <end position="26"/>
    </location>
</feature>
<accession>A0A1T4XVG4</accession>
<dbReference type="PANTHER" id="PTHR34408">
    <property type="entry name" value="FAMILY PROTEIN, PUTATIVE-RELATED"/>
    <property type="match status" value="1"/>
</dbReference>
<dbReference type="PROSITE" id="PS51781">
    <property type="entry name" value="SH3B"/>
    <property type="match status" value="1"/>
</dbReference>
<evidence type="ECO:0000259" key="3">
    <source>
        <dbReference type="PROSITE" id="PS51781"/>
    </source>
</evidence>
<sequence>MKLRQTLRTTALASVIALAGMLPVQADSEFLQVVNVSSNDALNMRAAPTTSSDVIGSIPYNGQTVVSTGNKQGSWVEVNWAGQTGWVNERFVQVVQNANNRPTRETRQQRPTRPARPTTERVSPAAVAHTHPANECTRSVTHSHPNGGTAHTHNYACKPGQNISGVKPKFAPKFQQMDLSMQY</sequence>
<dbReference type="InterPro" id="IPR052354">
    <property type="entry name" value="Cell_Wall_Dynamics_Protein"/>
</dbReference>
<dbReference type="SMART" id="SM00287">
    <property type="entry name" value="SH3b"/>
    <property type="match status" value="1"/>
</dbReference>
<proteinExistence type="predicted"/>
<dbReference type="EMBL" id="FUYB01000024">
    <property type="protein sequence ID" value="SKA93537.1"/>
    <property type="molecule type" value="Genomic_DNA"/>
</dbReference>
<dbReference type="Gene3D" id="2.30.30.40">
    <property type="entry name" value="SH3 Domains"/>
    <property type="match status" value="1"/>
</dbReference>
<dbReference type="STRING" id="92487.SAMN02745130_03532"/>
<dbReference type="RefSeq" id="WP_078923970.1">
    <property type="nucleotide sequence ID" value="NZ_FUYB01000024.1"/>
</dbReference>
<dbReference type="InterPro" id="IPR003646">
    <property type="entry name" value="SH3-like_bac-type"/>
</dbReference>
<name>A0A1T4XVG4_9GAMM</name>
<feature type="compositionally biased region" description="Low complexity" evidence="1">
    <location>
        <begin position="109"/>
        <end position="121"/>
    </location>
</feature>
<evidence type="ECO:0000313" key="5">
    <source>
        <dbReference type="Proteomes" id="UP000190460"/>
    </source>
</evidence>
<feature type="domain" description="SH3b" evidence="3">
    <location>
        <begin position="32"/>
        <end position="96"/>
    </location>
</feature>
<feature type="chain" id="PRO_5012211040" evidence="2">
    <location>
        <begin position="27"/>
        <end position="183"/>
    </location>
</feature>
<reference evidence="4 5" key="1">
    <citation type="submission" date="2017-02" db="EMBL/GenBank/DDBJ databases">
        <authorList>
            <person name="Peterson S.W."/>
        </authorList>
    </citation>
    <scope>NUCLEOTIDE SEQUENCE [LARGE SCALE GENOMIC DNA]</scope>
    <source>
        <strain evidence="4 5">ATCC 49788</strain>
    </source>
</reference>
<evidence type="ECO:0000256" key="1">
    <source>
        <dbReference type="SAM" id="MobiDB-lite"/>
    </source>
</evidence>
<dbReference type="PANTHER" id="PTHR34408:SF1">
    <property type="entry name" value="GLYCOSYL HYDROLASE FAMILY 19 DOMAIN-CONTAINING PROTEIN HI_1415"/>
    <property type="match status" value="1"/>
</dbReference>
<organism evidence="4 5">
    <name type="scientific">Thiothrix eikelboomii</name>
    <dbReference type="NCBI Taxonomy" id="92487"/>
    <lineage>
        <taxon>Bacteria</taxon>
        <taxon>Pseudomonadati</taxon>
        <taxon>Pseudomonadota</taxon>
        <taxon>Gammaproteobacteria</taxon>
        <taxon>Thiotrichales</taxon>
        <taxon>Thiotrichaceae</taxon>
        <taxon>Thiothrix</taxon>
    </lineage>
</organism>
<evidence type="ECO:0000256" key="2">
    <source>
        <dbReference type="SAM" id="SignalP"/>
    </source>
</evidence>
<protein>
    <submittedName>
        <fullName evidence="4">SH3 domain-containing protein</fullName>
    </submittedName>
</protein>